<reference evidence="1 2" key="1">
    <citation type="submission" date="2011-04" db="EMBL/GenBank/DDBJ databases">
        <title>The Genome Sequence of Clostridium citroniae WAL-19142.</title>
        <authorList>
            <consortium name="The Broad Institute Genome Sequencing Platform"/>
            <person name="Earl A."/>
            <person name="Ward D."/>
            <person name="Feldgarden M."/>
            <person name="Gevers D."/>
            <person name="Warren Y.A."/>
            <person name="Tyrrell K.L."/>
            <person name="Citron D.M."/>
            <person name="Goldstein E.J."/>
            <person name="Daigneault M."/>
            <person name="Allen-Vercoe E."/>
            <person name="Young S.K."/>
            <person name="Zeng Q."/>
            <person name="Gargeya S."/>
            <person name="Fitzgerald M."/>
            <person name="Haas B."/>
            <person name="Abouelleil A."/>
            <person name="Alvarado L."/>
            <person name="Arachchi H.M."/>
            <person name="Berlin A."/>
            <person name="Brown A."/>
            <person name="Chapman S.B."/>
            <person name="Chen Z."/>
            <person name="Dunbar C."/>
            <person name="Freedman E."/>
            <person name="Gearin G."/>
            <person name="Gellesch M."/>
            <person name="Goldberg J."/>
            <person name="Griggs A."/>
            <person name="Gujja S."/>
            <person name="Heilman E.R."/>
            <person name="Heiman D."/>
            <person name="Howarth C."/>
            <person name="Larson L."/>
            <person name="Lui A."/>
            <person name="MacDonald P.J."/>
            <person name="Mehta T."/>
            <person name="Montmayeur A."/>
            <person name="Murphy C."/>
            <person name="Neiman D."/>
            <person name="Pearson M."/>
            <person name="Priest M."/>
            <person name="Roberts A."/>
            <person name="Saif S."/>
            <person name="Shea T."/>
            <person name="Shenoy N."/>
            <person name="Sisk P."/>
            <person name="Stolte C."/>
            <person name="Sykes S."/>
            <person name="White J."/>
            <person name="Yandava C."/>
            <person name="Wortman J."/>
            <person name="Nusbaum C."/>
            <person name="Birren B."/>
        </authorList>
    </citation>
    <scope>NUCLEOTIDE SEQUENCE [LARGE SCALE GENOMIC DNA]</scope>
    <source>
        <strain evidence="1 2">WAL-19142</strain>
    </source>
</reference>
<evidence type="ECO:0000313" key="1">
    <source>
        <dbReference type="EMBL" id="KMW18440.1"/>
    </source>
</evidence>
<dbReference type="Proteomes" id="UP000037392">
    <property type="component" value="Unassembled WGS sequence"/>
</dbReference>
<proteinExistence type="predicted"/>
<dbReference type="PATRIC" id="fig|742734.4.peg.3588"/>
<gene>
    <name evidence="1" type="ORF">HMPREF9470_03350</name>
</gene>
<dbReference type="EMBL" id="ADLK01000024">
    <property type="protein sequence ID" value="KMW18440.1"/>
    <property type="molecule type" value="Genomic_DNA"/>
</dbReference>
<accession>A0A0J9ERJ4</accession>
<protein>
    <submittedName>
        <fullName evidence="1">Uncharacterized protein</fullName>
    </submittedName>
</protein>
<dbReference type="GeneID" id="93162118"/>
<dbReference type="AlphaFoldDB" id="A0A0J9ERJ4"/>
<organism evidence="1 2">
    <name type="scientific">[Clostridium] citroniae WAL-19142</name>
    <dbReference type="NCBI Taxonomy" id="742734"/>
    <lineage>
        <taxon>Bacteria</taxon>
        <taxon>Bacillati</taxon>
        <taxon>Bacillota</taxon>
        <taxon>Clostridia</taxon>
        <taxon>Lachnospirales</taxon>
        <taxon>Lachnospiraceae</taxon>
        <taxon>Enterocloster</taxon>
    </lineage>
</organism>
<comment type="caution">
    <text evidence="1">The sequence shown here is derived from an EMBL/GenBank/DDBJ whole genome shotgun (WGS) entry which is preliminary data.</text>
</comment>
<dbReference type="OrthoDB" id="2066924at2"/>
<sequence>MRRYTRLFFLLAVVSAPVTGCGGSRTEKPVAALSELNGLTEEQIEEKIIGLEQSKIAEAWGEPVMSLFGMDGDMYELDKDKKGLIVYYGGDGRRVVDVRLSEKENDTSQETEQSAPSITLRDVLSSTMNEFIVTSGNYTWNFKKGDEMTGVIACGAHPLYEAKDKEPLKLPRYSGSDHVTYSISCTPMPSRVTVYEYSIEDLEGSDVQPISSRAYEEALLPELKAGRVYELFAQWDEEELEKNGGYGTASYVVVTE</sequence>
<dbReference type="RefSeq" id="WP_007859138.1">
    <property type="nucleotide sequence ID" value="NZ_KQ235879.1"/>
</dbReference>
<name>A0A0J9ERJ4_9FIRM</name>
<evidence type="ECO:0000313" key="2">
    <source>
        <dbReference type="Proteomes" id="UP000037392"/>
    </source>
</evidence>